<dbReference type="Proteomes" id="UP001597053">
    <property type="component" value="Unassembled WGS sequence"/>
</dbReference>
<dbReference type="Pfam" id="PF00293">
    <property type="entry name" value="NUDIX"/>
    <property type="match status" value="1"/>
</dbReference>
<gene>
    <name evidence="3" type="ORF">ACFQZ8_02315</name>
</gene>
<dbReference type="EMBL" id="JBHTHM010000041">
    <property type="protein sequence ID" value="MFD0782765.1"/>
    <property type="molecule type" value="Genomic_DNA"/>
</dbReference>
<evidence type="ECO:0000313" key="4">
    <source>
        <dbReference type="Proteomes" id="UP001597053"/>
    </source>
</evidence>
<evidence type="ECO:0000259" key="2">
    <source>
        <dbReference type="PROSITE" id="PS51462"/>
    </source>
</evidence>
<sequence length="209" mass="23491">MLRWIDSIRRVRVHEEIRELVEALTPVDELEARHRAECLAWLAETRDIFRREKPRTPSPHLVAYFLLYDETDGSVLLVDHRKAGRWLPSGGHVEPAEHPAETVRREMLEELGAPAVFHPGFGARPAFLTVSRTVGSPAEQHVDVSLWFVLSGDRDQTFVPDAGEFHGVRWWTPQEVAAAAPGAVEPHLSRMLGKLAALRDRGATRCTAT</sequence>
<dbReference type="InterPro" id="IPR000086">
    <property type="entry name" value="NUDIX_hydrolase_dom"/>
</dbReference>
<proteinExistence type="predicted"/>
<dbReference type="CDD" id="cd03674">
    <property type="entry name" value="NUDIX_Hydrolase"/>
    <property type="match status" value="1"/>
</dbReference>
<name>A0ABW2ZW39_9ACTN</name>
<dbReference type="PROSITE" id="PS00893">
    <property type="entry name" value="NUDIX_BOX"/>
    <property type="match status" value="1"/>
</dbReference>
<dbReference type="PROSITE" id="PS51462">
    <property type="entry name" value="NUDIX"/>
    <property type="match status" value="1"/>
</dbReference>
<reference evidence="4" key="1">
    <citation type="journal article" date="2019" name="Int. J. Syst. Evol. Microbiol.">
        <title>The Global Catalogue of Microorganisms (GCM) 10K type strain sequencing project: providing services to taxonomists for standard genome sequencing and annotation.</title>
        <authorList>
            <consortium name="The Broad Institute Genomics Platform"/>
            <consortium name="The Broad Institute Genome Sequencing Center for Infectious Disease"/>
            <person name="Wu L."/>
            <person name="Ma J."/>
        </authorList>
    </citation>
    <scope>NUCLEOTIDE SEQUENCE [LARGE SCALE GENOMIC DNA]</scope>
    <source>
        <strain evidence="4">JCM 32148</strain>
    </source>
</reference>
<dbReference type="InterPro" id="IPR020084">
    <property type="entry name" value="NUDIX_hydrolase_CS"/>
</dbReference>
<dbReference type="InterPro" id="IPR051325">
    <property type="entry name" value="Nudix_hydrolase_domain"/>
</dbReference>
<evidence type="ECO:0000313" key="3">
    <source>
        <dbReference type="EMBL" id="MFD0782765.1"/>
    </source>
</evidence>
<organism evidence="3 4">
    <name type="scientific">Micromonospora azadirachtae</name>
    <dbReference type="NCBI Taxonomy" id="1970735"/>
    <lineage>
        <taxon>Bacteria</taxon>
        <taxon>Bacillati</taxon>
        <taxon>Actinomycetota</taxon>
        <taxon>Actinomycetes</taxon>
        <taxon>Micromonosporales</taxon>
        <taxon>Micromonosporaceae</taxon>
        <taxon>Micromonospora</taxon>
    </lineage>
</organism>
<feature type="domain" description="Nudix hydrolase" evidence="2">
    <location>
        <begin position="58"/>
        <end position="193"/>
    </location>
</feature>
<dbReference type="GO" id="GO:0016787">
    <property type="term" value="F:hydrolase activity"/>
    <property type="evidence" value="ECO:0007669"/>
    <property type="project" value="UniProtKB-KW"/>
</dbReference>
<dbReference type="SUPFAM" id="SSF55811">
    <property type="entry name" value="Nudix"/>
    <property type="match status" value="1"/>
</dbReference>
<dbReference type="PANTHER" id="PTHR21340:SF0">
    <property type="entry name" value="BIS(5'-NUCLEOSYL)-TETRAPHOSPHATASE [ASYMMETRICAL]"/>
    <property type="match status" value="1"/>
</dbReference>
<keyword evidence="4" id="KW-1185">Reference proteome</keyword>
<dbReference type="PANTHER" id="PTHR21340">
    <property type="entry name" value="DIADENOSINE 5,5-P1,P4-TETRAPHOSPHATE PYROPHOSPHOHYDROLASE MUTT"/>
    <property type="match status" value="1"/>
</dbReference>
<keyword evidence="1 3" id="KW-0378">Hydrolase</keyword>
<evidence type="ECO:0000256" key="1">
    <source>
        <dbReference type="ARBA" id="ARBA00022801"/>
    </source>
</evidence>
<accession>A0ABW2ZW39</accession>
<dbReference type="Gene3D" id="3.90.79.10">
    <property type="entry name" value="Nucleoside Triphosphate Pyrophosphohydrolase"/>
    <property type="match status" value="1"/>
</dbReference>
<comment type="caution">
    <text evidence="3">The sequence shown here is derived from an EMBL/GenBank/DDBJ whole genome shotgun (WGS) entry which is preliminary data.</text>
</comment>
<protein>
    <submittedName>
        <fullName evidence="3">NUDIX hydrolase</fullName>
    </submittedName>
</protein>
<dbReference type="InterPro" id="IPR015797">
    <property type="entry name" value="NUDIX_hydrolase-like_dom_sf"/>
</dbReference>